<evidence type="ECO:0000313" key="2">
    <source>
        <dbReference type="Proteomes" id="UP000181790"/>
    </source>
</evidence>
<sequence length="286" mass="31506">MLPVQPLVPQTDDQVTFVAEYEPAAVGTPFISYIGADSLVYTYNATHDGNIATNIQSIQVTPIPLAGAQPGVKAKKIQRGYVSTYARTGVYPGQYMAAIDYILATDGNIYRFAENLPPAVKVDLGNYKFQDFIVRDPWEFIQSVVNLDPNIPYKDQILCSLNLVPVSGNGFIVAQRGTLTMTGTGATPTNQYDAIEFGQNYGFDFRVSKLWCSTMSNVGFTIVKRADNNHSYGIDTRFNSVTKAPMGGVTGKVDQTAINMAFGTNYQWKNNVRRAYGPFKLINCQN</sequence>
<evidence type="ECO:0000313" key="1">
    <source>
        <dbReference type="EMBL" id="OIN58753.1"/>
    </source>
</evidence>
<name>A0A1S2VJ62_9BACT</name>
<protein>
    <submittedName>
        <fullName evidence="1">Uncharacterized protein</fullName>
    </submittedName>
</protein>
<comment type="caution">
    <text evidence="1">The sequence shown here is derived from an EMBL/GenBank/DDBJ whole genome shotgun (WGS) entry which is preliminary data.</text>
</comment>
<dbReference type="Proteomes" id="UP000181790">
    <property type="component" value="Unassembled WGS sequence"/>
</dbReference>
<reference evidence="1 2" key="1">
    <citation type="submission" date="2016-10" db="EMBL/GenBank/DDBJ databases">
        <title>Arsenicibacter rosenii gen. nov., sp. nov., an efficient arsenic-methylating bacterium isolated from an arsenic-contaminated paddy soil.</title>
        <authorList>
            <person name="Huang K."/>
        </authorList>
    </citation>
    <scope>NUCLEOTIDE SEQUENCE [LARGE SCALE GENOMIC DNA]</scope>
    <source>
        <strain evidence="1 2">SM-1</strain>
    </source>
</reference>
<accession>A0A1S2VJ62</accession>
<organism evidence="1 2">
    <name type="scientific">Arsenicibacter rosenii</name>
    <dbReference type="NCBI Taxonomy" id="1750698"/>
    <lineage>
        <taxon>Bacteria</taxon>
        <taxon>Pseudomonadati</taxon>
        <taxon>Bacteroidota</taxon>
        <taxon>Cytophagia</taxon>
        <taxon>Cytophagales</taxon>
        <taxon>Spirosomataceae</taxon>
        <taxon>Arsenicibacter</taxon>
    </lineage>
</organism>
<dbReference type="EMBL" id="MORL01000006">
    <property type="protein sequence ID" value="OIN58753.1"/>
    <property type="molecule type" value="Genomic_DNA"/>
</dbReference>
<keyword evidence="2" id="KW-1185">Reference proteome</keyword>
<gene>
    <name evidence="1" type="ORF">BLX24_14460</name>
</gene>
<dbReference type="AlphaFoldDB" id="A0A1S2VJ62"/>
<proteinExistence type="predicted"/>